<dbReference type="PANTHER" id="PTHR43578">
    <property type="entry name" value="NADH-QUINONE OXIDOREDUCTASE SUBUNIT F"/>
    <property type="match status" value="1"/>
</dbReference>
<evidence type="ECO:0000259" key="7">
    <source>
        <dbReference type="SMART" id="SM00928"/>
    </source>
</evidence>
<dbReference type="Gene3D" id="3.40.50.11540">
    <property type="entry name" value="NADH-ubiquinone oxidoreductase 51kDa subunit"/>
    <property type="match status" value="1"/>
</dbReference>
<protein>
    <submittedName>
        <fullName evidence="8">NADH-ubiquinone oxidoreductase-F iron-sulfur binding region domain-containing protein</fullName>
    </submittedName>
</protein>
<dbReference type="PANTHER" id="PTHR43578:SF3">
    <property type="entry name" value="NADH-QUINONE OXIDOREDUCTASE SUBUNIT F"/>
    <property type="match status" value="1"/>
</dbReference>
<evidence type="ECO:0000313" key="9">
    <source>
        <dbReference type="Proteomes" id="UP001529369"/>
    </source>
</evidence>
<dbReference type="PROSITE" id="PS00645">
    <property type="entry name" value="COMPLEX1_51K_2"/>
    <property type="match status" value="1"/>
</dbReference>
<evidence type="ECO:0000313" key="8">
    <source>
        <dbReference type="EMBL" id="MDN3566414.1"/>
    </source>
</evidence>
<dbReference type="Pfam" id="PF01512">
    <property type="entry name" value="Complex1_51K"/>
    <property type="match status" value="1"/>
</dbReference>
<feature type="non-terminal residue" evidence="8">
    <location>
        <position position="1"/>
    </location>
</feature>
<dbReference type="InterPro" id="IPR037225">
    <property type="entry name" value="Nuo51_FMN-bd_sf"/>
</dbReference>
<feature type="domain" description="NADH-ubiquinone oxidoreductase 51kDa subunit iron-sulphur binding" evidence="7">
    <location>
        <begin position="265"/>
        <end position="310"/>
    </location>
</feature>
<dbReference type="InterPro" id="IPR037207">
    <property type="entry name" value="Nuop51_4Fe4S-bd_sf"/>
</dbReference>
<dbReference type="InterPro" id="IPR001949">
    <property type="entry name" value="NADH-UbQ_OxRdtase_51kDa_CS"/>
</dbReference>
<keyword evidence="3" id="KW-0004">4Fe-4S</keyword>
<dbReference type="SUPFAM" id="SSF140490">
    <property type="entry name" value="Nqo1C-terminal domain-like"/>
    <property type="match status" value="1"/>
</dbReference>
<dbReference type="Proteomes" id="UP001529369">
    <property type="component" value="Unassembled WGS sequence"/>
</dbReference>
<comment type="cofactor">
    <cofactor evidence="1">
        <name>FMN</name>
        <dbReference type="ChEBI" id="CHEBI:58210"/>
    </cofactor>
</comment>
<dbReference type="InterPro" id="IPR019575">
    <property type="entry name" value="Nuop51_4Fe4S-bd"/>
</dbReference>
<proteinExistence type="inferred from homology"/>
<dbReference type="RefSeq" id="WP_290318335.1">
    <property type="nucleotide sequence ID" value="NZ_JAUFPN010000172.1"/>
</dbReference>
<comment type="similarity">
    <text evidence="2">Belongs to the complex I 51 kDa subunit family.</text>
</comment>
<dbReference type="Pfam" id="PF10589">
    <property type="entry name" value="NADH_4Fe-4S"/>
    <property type="match status" value="1"/>
</dbReference>
<dbReference type="Gene3D" id="1.20.1440.230">
    <property type="entry name" value="NADH-ubiquinone oxidoreductase 51kDa subunit, iron-sulphur binding domain"/>
    <property type="match status" value="1"/>
</dbReference>
<dbReference type="EMBL" id="JAUFPN010000172">
    <property type="protein sequence ID" value="MDN3566414.1"/>
    <property type="molecule type" value="Genomic_DNA"/>
</dbReference>
<comment type="caution">
    <text evidence="8">The sequence shown here is derived from an EMBL/GenBank/DDBJ whole genome shotgun (WGS) entry which is preliminary data.</text>
</comment>
<dbReference type="SUPFAM" id="SSF142984">
    <property type="entry name" value="Nqo1 middle domain-like"/>
    <property type="match status" value="1"/>
</dbReference>
<name>A0ABT8AAQ5_9PROT</name>
<keyword evidence="5" id="KW-0408">Iron</keyword>
<accession>A0ABT8AAQ5</accession>
<evidence type="ECO:0000256" key="4">
    <source>
        <dbReference type="ARBA" id="ARBA00022723"/>
    </source>
</evidence>
<keyword evidence="9" id="KW-1185">Reference proteome</keyword>
<dbReference type="PROSITE" id="PS00644">
    <property type="entry name" value="COMPLEX1_51K_1"/>
    <property type="match status" value="1"/>
</dbReference>
<reference evidence="9" key="1">
    <citation type="journal article" date="2019" name="Int. J. Syst. Evol. Microbiol.">
        <title>The Global Catalogue of Microorganisms (GCM) 10K type strain sequencing project: providing services to taxonomists for standard genome sequencing and annotation.</title>
        <authorList>
            <consortium name="The Broad Institute Genomics Platform"/>
            <consortium name="The Broad Institute Genome Sequencing Center for Infectious Disease"/>
            <person name="Wu L."/>
            <person name="Ma J."/>
        </authorList>
    </citation>
    <scope>NUCLEOTIDE SEQUENCE [LARGE SCALE GENOMIC DNA]</scope>
    <source>
        <strain evidence="9">CECT 7131</strain>
    </source>
</reference>
<keyword evidence="4" id="KW-0479">Metal-binding</keyword>
<keyword evidence="6" id="KW-0411">Iron-sulfur</keyword>
<evidence type="ECO:0000256" key="6">
    <source>
        <dbReference type="ARBA" id="ARBA00023014"/>
    </source>
</evidence>
<dbReference type="SUPFAM" id="SSF142019">
    <property type="entry name" value="Nqo1 FMN-binding domain-like"/>
    <property type="match status" value="1"/>
</dbReference>
<dbReference type="Gene3D" id="3.10.20.600">
    <property type="match status" value="1"/>
</dbReference>
<evidence type="ECO:0000256" key="5">
    <source>
        <dbReference type="ARBA" id="ARBA00023004"/>
    </source>
</evidence>
<dbReference type="SMART" id="SM00928">
    <property type="entry name" value="NADH_4Fe-4S"/>
    <property type="match status" value="1"/>
</dbReference>
<gene>
    <name evidence="8" type="ORF">QWZ14_18740</name>
</gene>
<dbReference type="InterPro" id="IPR011538">
    <property type="entry name" value="Nuo51_FMN-bd"/>
</dbReference>
<sequence>GGAGFPTARKWRLVAAQPGPRSVVVNADEGEPGTFKDRYCLETDPHRVLEGMLLAAHAVGAADCWIYLRDEYPQLRHVLQREIAALAAAGLAGIPVILRRGAGAYICGEETALLESLEGRRGYPRHKPPFPGEHGLFGRPTLIHNVETLWFLPSILGTPDGAARYAAEGRRGGVGTRFFSVSGRVAHPGEKLAPAGITLRELVEEFCGGMAPGHRLAAYLPGGASGGILPASMADLPLDFGSLDAVGCFIGSGAVVVLSEWDDLAAVARNLVRFFADESCGQCTPCRVGTVKARGLLEAPVWDRALLQDLARAMADGSICGLGQAALNPVLSLLRHFPPEALP</sequence>
<evidence type="ECO:0000256" key="3">
    <source>
        <dbReference type="ARBA" id="ARBA00022485"/>
    </source>
</evidence>
<evidence type="ECO:0000256" key="2">
    <source>
        <dbReference type="ARBA" id="ARBA00007523"/>
    </source>
</evidence>
<organism evidence="8 9">
    <name type="scientific">Paeniroseomonas aquatica</name>
    <dbReference type="NCBI Taxonomy" id="373043"/>
    <lineage>
        <taxon>Bacteria</taxon>
        <taxon>Pseudomonadati</taxon>
        <taxon>Pseudomonadota</taxon>
        <taxon>Alphaproteobacteria</taxon>
        <taxon>Acetobacterales</taxon>
        <taxon>Acetobacteraceae</taxon>
        <taxon>Paeniroseomonas</taxon>
    </lineage>
</organism>
<evidence type="ECO:0000256" key="1">
    <source>
        <dbReference type="ARBA" id="ARBA00001917"/>
    </source>
</evidence>